<keyword evidence="3" id="KW-1185">Reference proteome</keyword>
<name>A0AB34IEU5_PRYPA</name>
<organism evidence="2 3">
    <name type="scientific">Prymnesium parvum</name>
    <name type="common">Toxic golden alga</name>
    <dbReference type="NCBI Taxonomy" id="97485"/>
    <lineage>
        <taxon>Eukaryota</taxon>
        <taxon>Haptista</taxon>
        <taxon>Haptophyta</taxon>
        <taxon>Prymnesiophyceae</taxon>
        <taxon>Prymnesiales</taxon>
        <taxon>Prymnesiaceae</taxon>
        <taxon>Prymnesium</taxon>
    </lineage>
</organism>
<dbReference type="Proteomes" id="UP001515480">
    <property type="component" value="Unassembled WGS sequence"/>
</dbReference>
<gene>
    <name evidence="2" type="ORF">AB1Y20_016320</name>
</gene>
<comment type="caution">
    <text evidence="2">The sequence shown here is derived from an EMBL/GenBank/DDBJ whole genome shotgun (WGS) entry which is preliminary data.</text>
</comment>
<proteinExistence type="predicted"/>
<dbReference type="EMBL" id="JBGBPQ010000029">
    <property type="protein sequence ID" value="KAL1496364.1"/>
    <property type="molecule type" value="Genomic_DNA"/>
</dbReference>
<feature type="compositionally biased region" description="Low complexity" evidence="1">
    <location>
        <begin position="92"/>
        <end position="104"/>
    </location>
</feature>
<reference evidence="2 3" key="1">
    <citation type="journal article" date="2024" name="Science">
        <title>Giant polyketide synthase enzymes in the biosynthesis of giant marine polyether toxins.</title>
        <authorList>
            <person name="Fallon T.R."/>
            <person name="Shende V.V."/>
            <person name="Wierzbicki I.H."/>
            <person name="Pendleton A.L."/>
            <person name="Watervoot N.F."/>
            <person name="Auber R.P."/>
            <person name="Gonzalez D.J."/>
            <person name="Wisecaver J.H."/>
            <person name="Moore B.S."/>
        </authorList>
    </citation>
    <scope>NUCLEOTIDE SEQUENCE [LARGE SCALE GENOMIC DNA]</scope>
    <source>
        <strain evidence="2 3">12B1</strain>
    </source>
</reference>
<feature type="region of interest" description="Disordered" evidence="1">
    <location>
        <begin position="82"/>
        <end position="107"/>
    </location>
</feature>
<evidence type="ECO:0000256" key="1">
    <source>
        <dbReference type="SAM" id="MobiDB-lite"/>
    </source>
</evidence>
<protein>
    <submittedName>
        <fullName evidence="2">Uncharacterized protein</fullName>
    </submittedName>
</protein>
<sequence length="171" mass="16452">MREAEAARGGGLGALGRLDAIGRGGEADGIGGVALRVTTGHWECSAELAVVAELSVPSGVAQCHSGAAGATAVDVPAAGGRTAGTEDGACEASSSATTSAVSKDASSKGEFALAGETEVMGAADKVEGATERGVVVVAEAEAVAAADAQMVGAKETEVVGAAAHDDADTRE</sequence>
<accession>A0AB34IEU5</accession>
<dbReference type="AlphaFoldDB" id="A0AB34IEU5"/>
<evidence type="ECO:0000313" key="3">
    <source>
        <dbReference type="Proteomes" id="UP001515480"/>
    </source>
</evidence>
<evidence type="ECO:0000313" key="2">
    <source>
        <dbReference type="EMBL" id="KAL1496364.1"/>
    </source>
</evidence>